<evidence type="ECO:0000259" key="2">
    <source>
        <dbReference type="Pfam" id="PF07486"/>
    </source>
</evidence>
<dbReference type="EMBL" id="JAOQJL010000018">
    <property type="protein sequence ID" value="MCU6765746.1"/>
    <property type="molecule type" value="Genomic_DNA"/>
</dbReference>
<evidence type="ECO:0000256" key="1">
    <source>
        <dbReference type="SAM" id="Coils"/>
    </source>
</evidence>
<accession>A0ABT2TVE0</accession>
<keyword evidence="1" id="KW-0175">Coiled coil</keyword>
<name>A0ABT2TVE0_9FIRM</name>
<dbReference type="InterPro" id="IPR011105">
    <property type="entry name" value="Cell_wall_hydrolase_SleB"/>
</dbReference>
<sequence>MQRYQTEDERRKAMRAKINKTIKRGRRRKRIIRRLRKAVPGICIGVLIAGMGAWCIAAPLPDPDDYEPYRFQAENGQWYTQEEYEQMSRERDAYHQREREEAEKEAQMIRDYQEQYQKDQEAEWKLYQEQMRTGLIHSMDFDANDAYLLEKIAMAEAESEDTEGKALVMLVVLNRVWDARFPDTIEEVIMQDGAFTPVSNGRYDKVEPDADCMKAMELITVEHWDESQGALYFEKASDESTWHSRNLQKLFTHGAHTFYTEKE</sequence>
<gene>
    <name evidence="3" type="ORF">OCV61_10040</name>
</gene>
<feature type="domain" description="Cell wall hydrolase SleB" evidence="2">
    <location>
        <begin position="160"/>
        <end position="259"/>
    </location>
</feature>
<proteinExistence type="predicted"/>
<protein>
    <submittedName>
        <fullName evidence="3">Cell wall hydrolase</fullName>
    </submittedName>
</protein>
<dbReference type="GO" id="GO:0016787">
    <property type="term" value="F:hydrolase activity"/>
    <property type="evidence" value="ECO:0007669"/>
    <property type="project" value="UniProtKB-KW"/>
</dbReference>
<evidence type="ECO:0000313" key="4">
    <source>
        <dbReference type="Proteomes" id="UP001652409"/>
    </source>
</evidence>
<dbReference type="Proteomes" id="UP001652409">
    <property type="component" value="Unassembled WGS sequence"/>
</dbReference>
<dbReference type="Pfam" id="PF07486">
    <property type="entry name" value="Hydrolase_2"/>
    <property type="match status" value="1"/>
</dbReference>
<reference evidence="3 4" key="1">
    <citation type="journal article" date="2021" name="ISME Commun">
        <title>Automated analysis of genomic sequences facilitates high-throughput and comprehensive description of bacteria.</title>
        <authorList>
            <person name="Hitch T.C.A."/>
        </authorList>
    </citation>
    <scope>NUCLEOTIDE SEQUENCE [LARGE SCALE GENOMIC DNA]</scope>
    <source>
        <strain evidence="3 4">Sanger_23</strain>
    </source>
</reference>
<feature type="coiled-coil region" evidence="1">
    <location>
        <begin position="95"/>
        <end position="122"/>
    </location>
</feature>
<dbReference type="Gene3D" id="1.10.10.2520">
    <property type="entry name" value="Cell wall hydrolase SleB, domain 1"/>
    <property type="match status" value="1"/>
</dbReference>
<dbReference type="InterPro" id="IPR042047">
    <property type="entry name" value="SleB_dom1"/>
</dbReference>
<keyword evidence="4" id="KW-1185">Reference proteome</keyword>
<keyword evidence="3" id="KW-0378">Hydrolase</keyword>
<dbReference type="RefSeq" id="WP_262582782.1">
    <property type="nucleotide sequence ID" value="NZ_JAOQJL010000018.1"/>
</dbReference>
<evidence type="ECO:0000313" key="3">
    <source>
        <dbReference type="EMBL" id="MCU6765746.1"/>
    </source>
</evidence>
<comment type="caution">
    <text evidence="3">The sequence shown here is derived from an EMBL/GenBank/DDBJ whole genome shotgun (WGS) entry which is preliminary data.</text>
</comment>
<organism evidence="3 4">
    <name type="scientific">Blautia ammoniilytica</name>
    <dbReference type="NCBI Taxonomy" id="2981782"/>
    <lineage>
        <taxon>Bacteria</taxon>
        <taxon>Bacillati</taxon>
        <taxon>Bacillota</taxon>
        <taxon>Clostridia</taxon>
        <taxon>Lachnospirales</taxon>
        <taxon>Lachnospiraceae</taxon>
        <taxon>Blautia</taxon>
    </lineage>
</organism>